<dbReference type="AlphaFoldDB" id="A0A376H2I9"/>
<evidence type="ECO:0000256" key="1">
    <source>
        <dbReference type="SAM" id="Phobius"/>
    </source>
</evidence>
<name>A0A376H2I9_ENTGA</name>
<gene>
    <name evidence="2" type="ORF">NCTC12360_01829</name>
</gene>
<dbReference type="Proteomes" id="UP000254807">
    <property type="component" value="Unassembled WGS sequence"/>
</dbReference>
<dbReference type="OrthoDB" id="2317427at2"/>
<proteinExistence type="predicted"/>
<dbReference type="RefSeq" id="WP_060815719.1">
    <property type="nucleotide sequence ID" value="NZ_JBHULA010000048.1"/>
</dbReference>
<accession>A0A376H2I9</accession>
<keyword evidence="1" id="KW-1133">Transmembrane helix</keyword>
<sequence>MKLFRIFFKGSSAEKKFINKQKDSGYALEKIHFNFYTFEKDSSIKDTTLQIEYEKDSDDFKLENNKCIKKMLAKKLVLTNYKAIYSYIDSQKGHLKILNDTDDIEIDYLTKLKNRLLTINIISSVVLILLWFFLTINDMPNLFGSFTIFCMFLVWLIIFIFSKKISNRLDDLGDEENVFSPEITVIITTNSKEKPNLEKNLSALGHWRYVTTKQTSHYFRLSSSFSEEVLKNEISSYLSIPIERIQITSNLGLFPIGYW</sequence>
<evidence type="ECO:0000313" key="3">
    <source>
        <dbReference type="Proteomes" id="UP000254807"/>
    </source>
</evidence>
<protein>
    <submittedName>
        <fullName evidence="2">Protein of uncharacterized function (DUF2812)</fullName>
    </submittedName>
</protein>
<feature type="transmembrane region" description="Helical" evidence="1">
    <location>
        <begin position="142"/>
        <end position="161"/>
    </location>
</feature>
<reference evidence="2 3" key="1">
    <citation type="submission" date="2018-06" db="EMBL/GenBank/DDBJ databases">
        <authorList>
            <consortium name="Pathogen Informatics"/>
            <person name="Doyle S."/>
        </authorList>
    </citation>
    <scope>NUCLEOTIDE SEQUENCE [LARGE SCALE GENOMIC DNA]</scope>
    <source>
        <strain evidence="2 3">NCTC12360</strain>
    </source>
</reference>
<organism evidence="2 3">
    <name type="scientific">Enterococcus gallinarum</name>
    <dbReference type="NCBI Taxonomy" id="1353"/>
    <lineage>
        <taxon>Bacteria</taxon>
        <taxon>Bacillati</taxon>
        <taxon>Bacillota</taxon>
        <taxon>Bacilli</taxon>
        <taxon>Lactobacillales</taxon>
        <taxon>Enterococcaceae</taxon>
        <taxon>Enterococcus</taxon>
    </lineage>
</organism>
<feature type="transmembrane region" description="Helical" evidence="1">
    <location>
        <begin position="116"/>
        <end position="136"/>
    </location>
</feature>
<keyword evidence="1" id="KW-0812">Transmembrane</keyword>
<dbReference type="EMBL" id="UFYW01000001">
    <property type="protein sequence ID" value="STD83364.1"/>
    <property type="molecule type" value="Genomic_DNA"/>
</dbReference>
<keyword evidence="3" id="KW-1185">Reference proteome</keyword>
<evidence type="ECO:0000313" key="2">
    <source>
        <dbReference type="EMBL" id="STD83364.1"/>
    </source>
</evidence>
<keyword evidence="1" id="KW-0472">Membrane</keyword>